<feature type="compositionally biased region" description="Polar residues" evidence="1">
    <location>
        <begin position="40"/>
        <end position="53"/>
    </location>
</feature>
<protein>
    <submittedName>
        <fullName evidence="2">Uncharacterized protein</fullName>
    </submittedName>
</protein>
<feature type="non-terminal residue" evidence="2">
    <location>
        <position position="1"/>
    </location>
</feature>
<dbReference type="AlphaFoldDB" id="A0AAD5WZQ7"/>
<evidence type="ECO:0000256" key="1">
    <source>
        <dbReference type="SAM" id="MobiDB-lite"/>
    </source>
</evidence>
<evidence type="ECO:0000313" key="2">
    <source>
        <dbReference type="EMBL" id="KAJ3032936.1"/>
    </source>
</evidence>
<evidence type="ECO:0000313" key="3">
    <source>
        <dbReference type="Proteomes" id="UP001212841"/>
    </source>
</evidence>
<feature type="region of interest" description="Disordered" evidence="1">
    <location>
        <begin position="1"/>
        <end position="149"/>
    </location>
</feature>
<dbReference type="EMBL" id="JADGJD010002374">
    <property type="protein sequence ID" value="KAJ3032936.1"/>
    <property type="molecule type" value="Genomic_DNA"/>
</dbReference>
<dbReference type="Proteomes" id="UP001212841">
    <property type="component" value="Unassembled WGS sequence"/>
</dbReference>
<keyword evidence="3" id="KW-1185">Reference proteome</keyword>
<sequence length="149" mass="14841">EQKPSCTASSTSISAAPPAPHAVPNSTTTASAGTAQSNAPSRSASTRSLNQAPVPQPPHVKSPSQTAGVQSIQQTANSNSVRAPSRSGSNASLSQKAGSGDGVGNLPSRTNSKESVKDLPGLPRSGSKGSVNKKVESADQGVRTGETVV</sequence>
<comment type="caution">
    <text evidence="2">The sequence shown here is derived from an EMBL/GenBank/DDBJ whole genome shotgun (WGS) entry which is preliminary data.</text>
</comment>
<gene>
    <name evidence="2" type="ORF">HK097_005030</name>
</gene>
<organism evidence="2 3">
    <name type="scientific">Rhizophlyctis rosea</name>
    <dbReference type="NCBI Taxonomy" id="64517"/>
    <lineage>
        <taxon>Eukaryota</taxon>
        <taxon>Fungi</taxon>
        <taxon>Fungi incertae sedis</taxon>
        <taxon>Chytridiomycota</taxon>
        <taxon>Chytridiomycota incertae sedis</taxon>
        <taxon>Chytridiomycetes</taxon>
        <taxon>Rhizophlyctidales</taxon>
        <taxon>Rhizophlyctidaceae</taxon>
        <taxon>Rhizophlyctis</taxon>
    </lineage>
</organism>
<feature type="compositionally biased region" description="Polar residues" evidence="1">
    <location>
        <begin position="62"/>
        <end position="97"/>
    </location>
</feature>
<accession>A0AAD5WZQ7</accession>
<name>A0AAD5WZQ7_9FUNG</name>
<proteinExistence type="predicted"/>
<feature type="compositionally biased region" description="Low complexity" evidence="1">
    <location>
        <begin position="1"/>
        <end position="39"/>
    </location>
</feature>
<reference evidence="2" key="1">
    <citation type="submission" date="2020-05" db="EMBL/GenBank/DDBJ databases">
        <title>Phylogenomic resolution of chytrid fungi.</title>
        <authorList>
            <person name="Stajich J.E."/>
            <person name="Amses K."/>
            <person name="Simmons R."/>
            <person name="Seto K."/>
            <person name="Myers J."/>
            <person name="Bonds A."/>
            <person name="Quandt C.A."/>
            <person name="Barry K."/>
            <person name="Liu P."/>
            <person name="Grigoriev I."/>
            <person name="Longcore J.E."/>
            <person name="James T.Y."/>
        </authorList>
    </citation>
    <scope>NUCLEOTIDE SEQUENCE</scope>
    <source>
        <strain evidence="2">JEL0318</strain>
    </source>
</reference>